<protein>
    <submittedName>
        <fullName evidence="2">Uncharacterized protein</fullName>
    </submittedName>
</protein>
<proteinExistence type="predicted"/>
<organism evidence="2 3">
    <name type="scientific">Oedothorax gibbosus</name>
    <dbReference type="NCBI Taxonomy" id="931172"/>
    <lineage>
        <taxon>Eukaryota</taxon>
        <taxon>Metazoa</taxon>
        <taxon>Ecdysozoa</taxon>
        <taxon>Arthropoda</taxon>
        <taxon>Chelicerata</taxon>
        <taxon>Arachnida</taxon>
        <taxon>Araneae</taxon>
        <taxon>Araneomorphae</taxon>
        <taxon>Entelegynae</taxon>
        <taxon>Araneoidea</taxon>
        <taxon>Linyphiidae</taxon>
        <taxon>Erigoninae</taxon>
        <taxon>Oedothorax</taxon>
    </lineage>
</organism>
<dbReference type="EMBL" id="JAFNEN010000588">
    <property type="protein sequence ID" value="KAG8180051.1"/>
    <property type="molecule type" value="Genomic_DNA"/>
</dbReference>
<reference evidence="2 3" key="1">
    <citation type="journal article" date="2022" name="Nat. Ecol. Evol.">
        <title>A masculinizing supergene underlies an exaggerated male reproductive morph in a spider.</title>
        <authorList>
            <person name="Hendrickx F."/>
            <person name="De Corte Z."/>
            <person name="Sonet G."/>
            <person name="Van Belleghem S.M."/>
            <person name="Kostlbacher S."/>
            <person name="Vangestel C."/>
        </authorList>
    </citation>
    <scope>NUCLEOTIDE SEQUENCE [LARGE SCALE GENOMIC DNA]</scope>
    <source>
        <strain evidence="2">W744_W776</strain>
    </source>
</reference>
<gene>
    <name evidence="2" type="ORF">JTE90_023668</name>
</gene>
<comment type="caution">
    <text evidence="2">The sequence shown here is derived from an EMBL/GenBank/DDBJ whole genome shotgun (WGS) entry which is preliminary data.</text>
</comment>
<dbReference type="AlphaFoldDB" id="A0AAV6U7X6"/>
<evidence type="ECO:0000313" key="2">
    <source>
        <dbReference type="EMBL" id="KAG8180051.1"/>
    </source>
</evidence>
<dbReference type="Proteomes" id="UP000827092">
    <property type="component" value="Unassembled WGS sequence"/>
</dbReference>
<evidence type="ECO:0000313" key="3">
    <source>
        <dbReference type="Proteomes" id="UP000827092"/>
    </source>
</evidence>
<name>A0AAV6U7X6_9ARAC</name>
<accession>A0AAV6U7X6</accession>
<evidence type="ECO:0000256" key="1">
    <source>
        <dbReference type="SAM" id="MobiDB-lite"/>
    </source>
</evidence>
<feature type="region of interest" description="Disordered" evidence="1">
    <location>
        <begin position="1"/>
        <end position="24"/>
    </location>
</feature>
<sequence>MSKSGSELSRSTKPSKAAKTSSRICNTAREADYHETQGDLHHFKSSQSFNRHRMSVTNKTISFCQFKKSSGARER</sequence>
<feature type="compositionally biased region" description="Low complexity" evidence="1">
    <location>
        <begin position="9"/>
        <end position="23"/>
    </location>
</feature>
<keyword evidence="3" id="KW-1185">Reference proteome</keyword>